<reference evidence="7 8" key="1">
    <citation type="submission" date="2020-07" db="EMBL/GenBank/DDBJ databases">
        <title>Sequencing the genomes of 1000 actinobacteria strains.</title>
        <authorList>
            <person name="Klenk H.-P."/>
        </authorList>
    </citation>
    <scope>NUCLEOTIDE SEQUENCE [LARGE SCALE GENOMIC DNA]</scope>
    <source>
        <strain evidence="7 8">DSM 43814</strain>
    </source>
</reference>
<dbReference type="InterPro" id="IPR036249">
    <property type="entry name" value="Thioredoxin-like_sf"/>
</dbReference>
<evidence type="ECO:0000256" key="5">
    <source>
        <dbReference type="ARBA" id="ARBA00023284"/>
    </source>
</evidence>
<proteinExistence type="predicted"/>
<comment type="subcellular location">
    <subcellularLocation>
        <location evidence="1">Cell envelope</location>
    </subcellularLocation>
</comment>
<evidence type="ECO:0000313" key="8">
    <source>
        <dbReference type="Proteomes" id="UP000631553"/>
    </source>
</evidence>
<name>A0ABX2RRY8_9ACTN</name>
<protein>
    <submittedName>
        <fullName evidence="7">Cytochrome c biogenesis protein CcmG/thiol:disulfide interchange protein DsbE</fullName>
    </submittedName>
</protein>
<keyword evidence="8" id="KW-1185">Reference proteome</keyword>
<keyword evidence="3" id="KW-0812">Transmembrane</keyword>
<dbReference type="Gene3D" id="3.40.30.10">
    <property type="entry name" value="Glutaredoxin"/>
    <property type="match status" value="1"/>
</dbReference>
<keyword evidence="2" id="KW-0201">Cytochrome c-type biogenesis</keyword>
<keyword evidence="3" id="KW-0735">Signal-anchor</keyword>
<evidence type="ECO:0000256" key="4">
    <source>
        <dbReference type="ARBA" id="ARBA00023157"/>
    </source>
</evidence>
<dbReference type="PANTHER" id="PTHR42852:SF6">
    <property type="entry name" value="THIOL:DISULFIDE INTERCHANGE PROTEIN DSBE"/>
    <property type="match status" value="1"/>
</dbReference>
<evidence type="ECO:0000259" key="6">
    <source>
        <dbReference type="PROSITE" id="PS51352"/>
    </source>
</evidence>
<feature type="domain" description="Thioredoxin" evidence="6">
    <location>
        <begin position="48"/>
        <end position="187"/>
    </location>
</feature>
<dbReference type="PANTHER" id="PTHR42852">
    <property type="entry name" value="THIOL:DISULFIDE INTERCHANGE PROTEIN DSBE"/>
    <property type="match status" value="1"/>
</dbReference>
<evidence type="ECO:0000256" key="3">
    <source>
        <dbReference type="ARBA" id="ARBA00022968"/>
    </source>
</evidence>
<sequence length="188" mass="19991">MISRSARRRPRPLRTGPALVLTVTVAVGALVALGLRSPATPGPVGTAAVTPTSAPALSGATLDGGRFDLADARGHVLLVNVFASWCGPCRDELPLLVDTERRWSPQGLRLVALNVRDGTEAVRALLEETGARGLTVLPDPEGTRAVDWGVRAVPETFVVDRDGRIVDRQQGVVTRQWLEQRVAPLLAG</sequence>
<dbReference type="SUPFAM" id="SSF52833">
    <property type="entry name" value="Thioredoxin-like"/>
    <property type="match status" value="1"/>
</dbReference>
<evidence type="ECO:0000256" key="2">
    <source>
        <dbReference type="ARBA" id="ARBA00022748"/>
    </source>
</evidence>
<keyword evidence="4" id="KW-1015">Disulfide bond</keyword>
<organism evidence="7 8">
    <name type="scientific">Micromonospora purpureochromogenes</name>
    <dbReference type="NCBI Taxonomy" id="47872"/>
    <lineage>
        <taxon>Bacteria</taxon>
        <taxon>Bacillati</taxon>
        <taxon>Actinomycetota</taxon>
        <taxon>Actinomycetes</taxon>
        <taxon>Micromonosporales</taxon>
        <taxon>Micromonosporaceae</taxon>
        <taxon>Micromonospora</taxon>
    </lineage>
</organism>
<dbReference type="RefSeq" id="WP_179803876.1">
    <property type="nucleotide sequence ID" value="NZ_JACCCQ010000001.1"/>
</dbReference>
<gene>
    <name evidence="7" type="ORF">HDA35_003727</name>
</gene>
<dbReference type="PROSITE" id="PS51352">
    <property type="entry name" value="THIOREDOXIN_2"/>
    <property type="match status" value="1"/>
</dbReference>
<dbReference type="Proteomes" id="UP000631553">
    <property type="component" value="Unassembled WGS sequence"/>
</dbReference>
<comment type="caution">
    <text evidence="7">The sequence shown here is derived from an EMBL/GenBank/DDBJ whole genome shotgun (WGS) entry which is preliminary data.</text>
</comment>
<evidence type="ECO:0000313" key="7">
    <source>
        <dbReference type="EMBL" id="NYF57896.1"/>
    </source>
</evidence>
<dbReference type="Pfam" id="PF00578">
    <property type="entry name" value="AhpC-TSA"/>
    <property type="match status" value="1"/>
</dbReference>
<dbReference type="CDD" id="cd02966">
    <property type="entry name" value="TlpA_like_family"/>
    <property type="match status" value="1"/>
</dbReference>
<keyword evidence="5" id="KW-0676">Redox-active center</keyword>
<evidence type="ECO:0000256" key="1">
    <source>
        <dbReference type="ARBA" id="ARBA00004196"/>
    </source>
</evidence>
<dbReference type="InterPro" id="IPR013766">
    <property type="entry name" value="Thioredoxin_domain"/>
</dbReference>
<dbReference type="InterPro" id="IPR017937">
    <property type="entry name" value="Thioredoxin_CS"/>
</dbReference>
<accession>A0ABX2RRY8</accession>
<dbReference type="PROSITE" id="PS00194">
    <property type="entry name" value="THIOREDOXIN_1"/>
    <property type="match status" value="1"/>
</dbReference>
<dbReference type="EMBL" id="JACCCQ010000001">
    <property type="protein sequence ID" value="NYF57896.1"/>
    <property type="molecule type" value="Genomic_DNA"/>
</dbReference>
<dbReference type="InterPro" id="IPR000866">
    <property type="entry name" value="AhpC/TSA"/>
</dbReference>
<dbReference type="InterPro" id="IPR050553">
    <property type="entry name" value="Thioredoxin_ResA/DsbE_sf"/>
</dbReference>